<keyword evidence="5" id="KW-0547">Nucleotide-binding</keyword>
<evidence type="ECO:0000256" key="2">
    <source>
        <dbReference type="ARBA" id="ARBA00020953"/>
    </source>
</evidence>
<gene>
    <name evidence="10" type="ORF">MNBD_GAMMA02-1145</name>
</gene>
<dbReference type="InterPro" id="IPR015946">
    <property type="entry name" value="KH_dom-like_a/b"/>
</dbReference>
<dbReference type="PIRSF" id="PIRSF006485">
    <property type="entry name" value="GTP-binding_EngA"/>
    <property type="match status" value="1"/>
</dbReference>
<dbReference type="NCBIfam" id="TIGR00231">
    <property type="entry name" value="small_GTP"/>
    <property type="match status" value="2"/>
</dbReference>
<evidence type="ECO:0000256" key="3">
    <source>
        <dbReference type="ARBA" id="ARBA00022517"/>
    </source>
</evidence>
<dbReference type="Gene3D" id="3.40.50.300">
    <property type="entry name" value="P-loop containing nucleotide triphosphate hydrolases"/>
    <property type="match status" value="2"/>
</dbReference>
<dbReference type="NCBIfam" id="TIGR03594">
    <property type="entry name" value="GTPase_EngA"/>
    <property type="match status" value="1"/>
</dbReference>
<dbReference type="FunFam" id="3.40.50.300:FF:000040">
    <property type="entry name" value="GTPase Der"/>
    <property type="match status" value="1"/>
</dbReference>
<dbReference type="InterPro" id="IPR005225">
    <property type="entry name" value="Small_GTP-bd"/>
</dbReference>
<evidence type="ECO:0000256" key="6">
    <source>
        <dbReference type="ARBA" id="ARBA00023134"/>
    </source>
</evidence>
<dbReference type="Pfam" id="PF01926">
    <property type="entry name" value="MMR_HSR1"/>
    <property type="match status" value="2"/>
</dbReference>
<protein>
    <recommendedName>
        <fullName evidence="2">GTPase Der</fullName>
    </recommendedName>
    <alternativeName>
        <fullName evidence="7">GTP-binding protein EngA</fullName>
    </alternativeName>
</protein>
<dbReference type="CDD" id="cd01895">
    <property type="entry name" value="EngA2"/>
    <property type="match status" value="1"/>
</dbReference>
<evidence type="ECO:0000256" key="5">
    <source>
        <dbReference type="ARBA" id="ARBA00022741"/>
    </source>
</evidence>
<dbReference type="InterPro" id="IPR031166">
    <property type="entry name" value="G_ENGA"/>
</dbReference>
<keyword evidence="4" id="KW-0677">Repeat</keyword>
<feature type="compositionally biased region" description="Basic and acidic residues" evidence="8">
    <location>
        <begin position="437"/>
        <end position="454"/>
    </location>
</feature>
<feature type="domain" description="EngA-type G" evidence="9">
    <location>
        <begin position="182"/>
        <end position="355"/>
    </location>
</feature>
<keyword evidence="3" id="KW-0690">Ribosome biogenesis</keyword>
<dbReference type="GO" id="GO:0043022">
    <property type="term" value="F:ribosome binding"/>
    <property type="evidence" value="ECO:0007669"/>
    <property type="project" value="TreeGrafter"/>
</dbReference>
<organism evidence="10">
    <name type="scientific">hydrothermal vent metagenome</name>
    <dbReference type="NCBI Taxonomy" id="652676"/>
    <lineage>
        <taxon>unclassified sequences</taxon>
        <taxon>metagenomes</taxon>
        <taxon>ecological metagenomes</taxon>
    </lineage>
</organism>
<dbReference type="SUPFAM" id="SSF52540">
    <property type="entry name" value="P-loop containing nucleoside triphosphate hydrolases"/>
    <property type="match status" value="2"/>
</dbReference>
<evidence type="ECO:0000256" key="7">
    <source>
        <dbReference type="ARBA" id="ARBA00032345"/>
    </source>
</evidence>
<dbReference type="GO" id="GO:0005525">
    <property type="term" value="F:GTP binding"/>
    <property type="evidence" value="ECO:0007669"/>
    <property type="project" value="UniProtKB-KW"/>
</dbReference>
<proteinExistence type="inferred from homology"/>
<dbReference type="PRINTS" id="PR00326">
    <property type="entry name" value="GTP1OBG"/>
</dbReference>
<dbReference type="InterPro" id="IPR027417">
    <property type="entry name" value="P-loop_NTPase"/>
</dbReference>
<dbReference type="GO" id="GO:0042254">
    <property type="term" value="P:ribosome biogenesis"/>
    <property type="evidence" value="ECO:0007669"/>
    <property type="project" value="UniProtKB-KW"/>
</dbReference>
<dbReference type="AlphaFoldDB" id="A0A3B0W9L2"/>
<dbReference type="CDD" id="cd01894">
    <property type="entry name" value="EngA1"/>
    <property type="match status" value="1"/>
</dbReference>
<dbReference type="EMBL" id="UOFA01000375">
    <property type="protein sequence ID" value="VAW47902.1"/>
    <property type="molecule type" value="Genomic_DNA"/>
</dbReference>
<comment type="similarity">
    <text evidence="1">Belongs to the TRAFAC class TrmE-Era-EngA-EngB-Septin-like GTPase superfamily. EngA (Der) GTPase family.</text>
</comment>
<evidence type="ECO:0000256" key="4">
    <source>
        <dbReference type="ARBA" id="ARBA00022737"/>
    </source>
</evidence>
<keyword evidence="6" id="KW-0342">GTP-binding</keyword>
<accession>A0A3B0W9L2</accession>
<reference evidence="10" key="1">
    <citation type="submission" date="2018-06" db="EMBL/GenBank/DDBJ databases">
        <authorList>
            <person name="Zhirakovskaya E."/>
        </authorList>
    </citation>
    <scope>NUCLEOTIDE SEQUENCE</scope>
</reference>
<dbReference type="HAMAP" id="MF_00195">
    <property type="entry name" value="GTPase_Der"/>
    <property type="match status" value="1"/>
</dbReference>
<evidence type="ECO:0000313" key="10">
    <source>
        <dbReference type="EMBL" id="VAW47902.1"/>
    </source>
</evidence>
<sequence length="468" mass="52758">MYKATRLIAIVGRPNVGKSTLFNALTNTRDALVADMPGLTRDRQYGELELEDFQTHLIDTGGMLGNEGALTELMDQQIIQAIEEAHLVLFVVSARDGLVGDDERILERIRMATKPILLLVNKAEGQVNEIALAEFYQTGVIELMAVSSAHRKGLAELKLYLNDYFKANEQQFESEVVEDHGPKIAIIGRPNVGKSTLVNRLLREDRVLAFDMPGTTRDSISLPLIWDDLSYTLIDTAGVRRRAKIGEGIEKFSILKTIESIRLSQICVMMMDATEGITDQDLHLLGLAVHHAKPVILVINKWDHLSEEHRNHVKQKINLKMQAFEWVPLLYISALHGSGLRILMERIDLLMDKADQELSANKLTNVLNAAYKAHQPPLVQGLSSQLKFAHSGGNHPMRVVVHGKRTTKLPDSYKRYLENTYRKAFDLKGVPIIMQFKDGKNPYKDKPGSNERKFPSRRKQAHNQPKPN</sequence>
<dbReference type="Pfam" id="PF14714">
    <property type="entry name" value="KH_dom-like"/>
    <property type="match status" value="1"/>
</dbReference>
<dbReference type="PANTHER" id="PTHR43834">
    <property type="entry name" value="GTPASE DER"/>
    <property type="match status" value="1"/>
</dbReference>
<name>A0A3B0W9L2_9ZZZZ</name>
<feature type="region of interest" description="Disordered" evidence="8">
    <location>
        <begin position="437"/>
        <end position="468"/>
    </location>
</feature>
<dbReference type="InterPro" id="IPR016484">
    <property type="entry name" value="GTPase_Der"/>
</dbReference>
<dbReference type="PANTHER" id="PTHR43834:SF6">
    <property type="entry name" value="GTPASE DER"/>
    <property type="match status" value="1"/>
</dbReference>
<dbReference type="InterPro" id="IPR006073">
    <property type="entry name" value="GTP-bd"/>
</dbReference>
<dbReference type="InterPro" id="IPR032859">
    <property type="entry name" value="KH_dom-like"/>
</dbReference>
<dbReference type="PROSITE" id="PS51712">
    <property type="entry name" value="G_ENGA"/>
    <property type="match status" value="1"/>
</dbReference>
<dbReference type="Gene3D" id="3.30.300.20">
    <property type="match status" value="1"/>
</dbReference>
<evidence type="ECO:0000256" key="8">
    <source>
        <dbReference type="SAM" id="MobiDB-lite"/>
    </source>
</evidence>
<evidence type="ECO:0000259" key="9">
    <source>
        <dbReference type="PROSITE" id="PS51712"/>
    </source>
</evidence>
<evidence type="ECO:0000256" key="1">
    <source>
        <dbReference type="ARBA" id="ARBA00008279"/>
    </source>
</evidence>